<evidence type="ECO:0000256" key="5">
    <source>
        <dbReference type="ARBA" id="ARBA00022759"/>
    </source>
</evidence>
<keyword evidence="15" id="KW-1185">Reference proteome</keyword>
<dbReference type="GO" id="GO:0005737">
    <property type="term" value="C:cytoplasm"/>
    <property type="evidence" value="ECO:0007669"/>
    <property type="project" value="UniProtKB-SubCell"/>
</dbReference>
<evidence type="ECO:0000313" key="14">
    <source>
        <dbReference type="EMBL" id="SJZ42804.1"/>
    </source>
</evidence>
<dbReference type="GO" id="GO:0003676">
    <property type="term" value="F:nucleic acid binding"/>
    <property type="evidence" value="ECO:0007669"/>
    <property type="project" value="InterPro"/>
</dbReference>
<comment type="similarity">
    <text evidence="11 13">Belongs to the RecU family.</text>
</comment>
<accession>A0A1T4KK80</accession>
<gene>
    <name evidence="13" type="primary">recU</name>
    <name evidence="14" type="ORF">SAMN02745973_00573</name>
</gene>
<keyword evidence="6 13" id="KW-0227">DNA damage</keyword>
<dbReference type="OrthoDB" id="9783592at2"/>
<evidence type="ECO:0000256" key="2">
    <source>
        <dbReference type="ARBA" id="ARBA00022490"/>
    </source>
</evidence>
<dbReference type="GO" id="GO:0006281">
    <property type="term" value="P:DNA repair"/>
    <property type="evidence" value="ECO:0007669"/>
    <property type="project" value="UniProtKB-UniRule"/>
</dbReference>
<evidence type="ECO:0000256" key="13">
    <source>
        <dbReference type="HAMAP-Rule" id="MF_00130"/>
    </source>
</evidence>
<dbReference type="GO" id="GO:0000287">
    <property type="term" value="F:magnesium ion binding"/>
    <property type="evidence" value="ECO:0007669"/>
    <property type="project" value="UniProtKB-UniRule"/>
</dbReference>
<evidence type="ECO:0000313" key="15">
    <source>
        <dbReference type="Proteomes" id="UP000196365"/>
    </source>
</evidence>
<dbReference type="GO" id="GO:0007059">
    <property type="term" value="P:chromosome segregation"/>
    <property type="evidence" value="ECO:0007669"/>
    <property type="project" value="UniProtKB-UniRule"/>
</dbReference>
<dbReference type="Pfam" id="PF03838">
    <property type="entry name" value="RecU"/>
    <property type="match status" value="1"/>
</dbReference>
<evidence type="ECO:0000256" key="11">
    <source>
        <dbReference type="ARBA" id="ARBA00023447"/>
    </source>
</evidence>
<dbReference type="CDD" id="cd22354">
    <property type="entry name" value="RecU-like"/>
    <property type="match status" value="1"/>
</dbReference>
<proteinExistence type="inferred from homology"/>
<keyword evidence="8 13" id="KW-0460">Magnesium</keyword>
<evidence type="ECO:0000256" key="1">
    <source>
        <dbReference type="ARBA" id="ARBA00004496"/>
    </source>
</evidence>
<reference evidence="14 15" key="1">
    <citation type="submission" date="2017-02" db="EMBL/GenBank/DDBJ databases">
        <authorList>
            <person name="Peterson S.W."/>
        </authorList>
    </citation>
    <scope>NUCLEOTIDE SEQUENCE [LARGE SCALE GENOMIC DNA]</scope>
    <source>
        <strain evidence="14 15">DSM 15102</strain>
    </source>
</reference>
<dbReference type="InterPro" id="IPR011335">
    <property type="entry name" value="Restrct_endonuc-II-like"/>
</dbReference>
<evidence type="ECO:0000256" key="4">
    <source>
        <dbReference type="ARBA" id="ARBA00022723"/>
    </source>
</evidence>
<dbReference type="Proteomes" id="UP000196365">
    <property type="component" value="Unassembled WGS sequence"/>
</dbReference>
<dbReference type="PIRSF" id="PIRSF037785">
    <property type="entry name" value="RecU"/>
    <property type="match status" value="1"/>
</dbReference>
<keyword evidence="4 13" id="KW-0479">Metal-binding</keyword>
<evidence type="ECO:0000256" key="3">
    <source>
        <dbReference type="ARBA" id="ARBA00022722"/>
    </source>
</evidence>
<feature type="binding site" evidence="13">
    <location>
        <position position="64"/>
    </location>
    <ligand>
        <name>Mg(2+)</name>
        <dbReference type="ChEBI" id="CHEBI:18420"/>
    </ligand>
</feature>
<comment type="function">
    <text evidence="13">Endonuclease that resolves Holliday junction intermediates in genetic recombination. Cleaves mobile four-strand junctions by introducing symmetrical nicks in paired strands. Promotes annealing of linear ssDNA with homologous dsDNA. Required for DNA repair, homologous recombination and chromosome segregation.</text>
</comment>
<dbReference type="SUPFAM" id="SSF52980">
    <property type="entry name" value="Restriction endonuclease-like"/>
    <property type="match status" value="1"/>
</dbReference>
<sequence>MAYWNSRGLRGNNLEELINLTNETYLKNNLAVIQKIPTSIKPVEFDKSKGVIKLAYFEQKSTVDYMGNVQGIPICFDAKETTKKNLPISNIHAHQIEFMENFTKQKGVAFIIVYFHMIEECYLIPFEDLKFFWQRAKKGGKKSISYKECNSNFRIFNHKGIFIHYLETLNKYLMYQQKKKGENLG</sequence>
<dbReference type="RefSeq" id="WP_087678009.1">
    <property type="nucleotide sequence ID" value="NZ_FUWV01000002.1"/>
</dbReference>
<evidence type="ECO:0000256" key="8">
    <source>
        <dbReference type="ARBA" id="ARBA00022842"/>
    </source>
</evidence>
<evidence type="ECO:0000256" key="6">
    <source>
        <dbReference type="ARBA" id="ARBA00022763"/>
    </source>
</evidence>
<dbReference type="InterPro" id="IPR011856">
    <property type="entry name" value="tRNA_endonuc-like_dom_sf"/>
</dbReference>
<protein>
    <recommendedName>
        <fullName evidence="12 13">Holliday junction resolvase RecU</fullName>
        <ecNumber evidence="13">3.1.21.10</ecNumber>
    </recommendedName>
    <alternativeName>
        <fullName evidence="13">Recombination protein U homolog</fullName>
    </alternativeName>
</protein>
<dbReference type="EC" id="3.1.21.10" evidence="13"/>
<dbReference type="GO" id="GO:0008821">
    <property type="term" value="F:crossover junction DNA endonuclease activity"/>
    <property type="evidence" value="ECO:0007669"/>
    <property type="project" value="UniProtKB-EC"/>
</dbReference>
<keyword evidence="10 13" id="KW-0234">DNA repair</keyword>
<keyword evidence="7 13" id="KW-0378">Hydrolase</keyword>
<dbReference type="GO" id="GO:0006310">
    <property type="term" value="P:DNA recombination"/>
    <property type="evidence" value="ECO:0007669"/>
    <property type="project" value="UniProtKB-UniRule"/>
</dbReference>
<comment type="subcellular location">
    <subcellularLocation>
        <location evidence="1 13">Cytoplasm</location>
    </subcellularLocation>
</comment>
<comment type="catalytic activity">
    <reaction evidence="13">
        <text>Endonucleolytic cleavage at a junction such as a reciprocal single-stranded crossover between two homologous DNA duplexes (Holliday junction).</text>
        <dbReference type="EC" id="3.1.21.10"/>
    </reaction>
</comment>
<keyword evidence="3 13" id="KW-0540">Nuclease</keyword>
<organism evidence="14 15">
    <name type="scientific">Garciella nitratireducens DSM 15102</name>
    <dbReference type="NCBI Taxonomy" id="1121911"/>
    <lineage>
        <taxon>Bacteria</taxon>
        <taxon>Bacillati</taxon>
        <taxon>Bacillota</taxon>
        <taxon>Clostridia</taxon>
        <taxon>Eubacteriales</taxon>
        <taxon>Eubacteriaceae</taxon>
        <taxon>Garciella</taxon>
    </lineage>
</organism>
<keyword evidence="5 13" id="KW-0255">Endonuclease</keyword>
<evidence type="ECO:0000256" key="7">
    <source>
        <dbReference type="ARBA" id="ARBA00022801"/>
    </source>
</evidence>
<dbReference type="EMBL" id="FUWV01000002">
    <property type="protein sequence ID" value="SJZ42804.1"/>
    <property type="molecule type" value="Genomic_DNA"/>
</dbReference>
<feature type="binding site" evidence="13">
    <location>
        <position position="62"/>
    </location>
    <ligand>
        <name>Mg(2+)</name>
        <dbReference type="ChEBI" id="CHEBI:18420"/>
    </ligand>
</feature>
<keyword evidence="2 13" id="KW-0963">Cytoplasm</keyword>
<evidence type="ECO:0000256" key="9">
    <source>
        <dbReference type="ARBA" id="ARBA00023172"/>
    </source>
</evidence>
<feature type="site" description="Transition state stabilizer" evidence="13">
    <location>
        <position position="79"/>
    </location>
</feature>
<dbReference type="HAMAP" id="MF_00130">
    <property type="entry name" value="RecU"/>
    <property type="match status" value="1"/>
</dbReference>
<name>A0A1T4KK80_9FIRM</name>
<dbReference type="Gene3D" id="3.40.1350.10">
    <property type="match status" value="1"/>
</dbReference>
<comment type="cofactor">
    <cofactor evidence="13">
        <name>Mg(2+)</name>
        <dbReference type="ChEBI" id="CHEBI:18420"/>
    </cofactor>
    <text evidence="13">Binds 1 Mg(2+) ion per subunit.</text>
</comment>
<keyword evidence="9 13" id="KW-0233">DNA recombination</keyword>
<dbReference type="InterPro" id="IPR004612">
    <property type="entry name" value="Resolv_RecU"/>
</dbReference>
<feature type="binding site" evidence="13">
    <location>
        <position position="95"/>
    </location>
    <ligand>
        <name>Mg(2+)</name>
        <dbReference type="ChEBI" id="CHEBI:18420"/>
    </ligand>
</feature>
<dbReference type="AlphaFoldDB" id="A0A1T4KK80"/>
<evidence type="ECO:0000256" key="12">
    <source>
        <dbReference type="ARBA" id="ARBA00029523"/>
    </source>
</evidence>
<evidence type="ECO:0000256" key="10">
    <source>
        <dbReference type="ARBA" id="ARBA00023204"/>
    </source>
</evidence>
<feature type="binding site" evidence="13">
    <location>
        <position position="77"/>
    </location>
    <ligand>
        <name>Mg(2+)</name>
        <dbReference type="ChEBI" id="CHEBI:18420"/>
    </ligand>
</feature>